<dbReference type="eggNOG" id="KOG0118">
    <property type="taxonomic scope" value="Eukaryota"/>
</dbReference>
<feature type="domain" description="RRM" evidence="6">
    <location>
        <begin position="176"/>
        <end position="250"/>
    </location>
</feature>
<dbReference type="InterPro" id="IPR035979">
    <property type="entry name" value="RBD_domain_sf"/>
</dbReference>
<feature type="compositionally biased region" description="Polar residues" evidence="5">
    <location>
        <begin position="898"/>
        <end position="915"/>
    </location>
</feature>
<feature type="region of interest" description="Disordered" evidence="5">
    <location>
        <begin position="713"/>
        <end position="736"/>
    </location>
</feature>
<dbReference type="EnsemblPlants" id="LPERR09G03190.1">
    <property type="protein sequence ID" value="LPERR09G03190.1"/>
    <property type="gene ID" value="LPERR09G03190"/>
</dbReference>
<dbReference type="CDD" id="cd21546">
    <property type="entry name" value="SPOC_FPA-like"/>
    <property type="match status" value="1"/>
</dbReference>
<dbReference type="PROSITE" id="PS50102">
    <property type="entry name" value="RRM"/>
    <property type="match status" value="2"/>
</dbReference>
<keyword evidence="3" id="KW-0539">Nucleus</keyword>
<protein>
    <recommendedName>
        <fullName evidence="6">RRM domain-containing protein</fullName>
    </recommendedName>
</protein>
<dbReference type="Gene3D" id="3.30.70.330">
    <property type="match status" value="2"/>
</dbReference>
<feature type="domain" description="RRM" evidence="6">
    <location>
        <begin position="56"/>
        <end position="128"/>
    </location>
</feature>
<dbReference type="AlphaFoldDB" id="A0A0D9XC83"/>
<feature type="compositionally biased region" description="Basic and acidic residues" evidence="5">
    <location>
        <begin position="982"/>
        <end position="991"/>
    </location>
</feature>
<keyword evidence="2 4" id="KW-0694">RNA-binding</keyword>
<evidence type="ECO:0000313" key="7">
    <source>
        <dbReference type="EnsemblPlants" id="LPERR09G03190.1"/>
    </source>
</evidence>
<feature type="region of interest" description="Disordered" evidence="5">
    <location>
        <begin position="127"/>
        <end position="171"/>
    </location>
</feature>
<feature type="compositionally biased region" description="Basic and acidic residues" evidence="5">
    <location>
        <begin position="720"/>
        <end position="733"/>
    </location>
</feature>
<dbReference type="GO" id="GO:0005634">
    <property type="term" value="C:nucleus"/>
    <property type="evidence" value="ECO:0007669"/>
    <property type="project" value="UniProtKB-SubCell"/>
</dbReference>
<feature type="compositionally biased region" description="Basic and acidic residues" evidence="5">
    <location>
        <begin position="347"/>
        <end position="361"/>
    </location>
</feature>
<evidence type="ECO:0000256" key="5">
    <source>
        <dbReference type="SAM" id="MobiDB-lite"/>
    </source>
</evidence>
<reference evidence="7 8" key="1">
    <citation type="submission" date="2012-08" db="EMBL/GenBank/DDBJ databases">
        <title>Oryza genome evolution.</title>
        <authorList>
            <person name="Wing R.A."/>
        </authorList>
    </citation>
    <scope>NUCLEOTIDE SEQUENCE</scope>
</reference>
<evidence type="ECO:0000313" key="8">
    <source>
        <dbReference type="Proteomes" id="UP000032180"/>
    </source>
</evidence>
<proteinExistence type="predicted"/>
<name>A0A0D9XC83_9ORYZ</name>
<evidence type="ECO:0000256" key="2">
    <source>
        <dbReference type="ARBA" id="ARBA00022884"/>
    </source>
</evidence>
<keyword evidence="8" id="KW-1185">Reference proteome</keyword>
<evidence type="ECO:0000256" key="3">
    <source>
        <dbReference type="ARBA" id="ARBA00023242"/>
    </source>
</evidence>
<dbReference type="InterPro" id="IPR012921">
    <property type="entry name" value="SPOC_C"/>
</dbReference>
<feature type="region of interest" description="Disordered" evidence="5">
    <location>
        <begin position="320"/>
        <end position="370"/>
    </location>
</feature>
<feature type="region of interest" description="Disordered" evidence="5">
    <location>
        <begin position="1"/>
        <end position="54"/>
    </location>
</feature>
<feature type="region of interest" description="Disordered" evidence="5">
    <location>
        <begin position="628"/>
        <end position="688"/>
    </location>
</feature>
<feature type="compositionally biased region" description="Basic and acidic residues" evidence="5">
    <location>
        <begin position="127"/>
        <end position="154"/>
    </location>
</feature>
<feature type="compositionally biased region" description="Gly residues" evidence="5">
    <location>
        <begin position="7"/>
        <end position="27"/>
    </location>
</feature>
<dbReference type="HOGENOM" id="CLU_017876_0_0_1"/>
<accession>A0A0D9XC83</accession>
<dbReference type="STRING" id="77586.A0A0D9XC83"/>
<evidence type="ECO:0000256" key="4">
    <source>
        <dbReference type="PROSITE-ProRule" id="PRU00176"/>
    </source>
</evidence>
<dbReference type="SMART" id="SM00360">
    <property type="entry name" value="RRM"/>
    <property type="match status" value="2"/>
</dbReference>
<feature type="compositionally biased region" description="Pro residues" evidence="5">
    <location>
        <begin position="944"/>
        <end position="953"/>
    </location>
</feature>
<evidence type="ECO:0000259" key="6">
    <source>
        <dbReference type="PROSITE" id="PS50102"/>
    </source>
</evidence>
<sequence>MGRSRGRGGGGGGGRARFGGGGGGRGDGPSRYSAARDDPPPSARRSSGWGVAPPSRHLWVGGLGAGVDESDLSELFLRCGDVEGISRDPGRSFAFVTFAREEDAVAAVRELQGIQLRGAPIRIEFSKGDKASSSSMDDRYSQHADQRRFTERGRNQQSSPEKSVDRSKRSRPTEPSEVLWIGLPVGLKVDEATLWEAFSPFGEVVKITTFPGRTYAFVQYTTITAACRAKETLQGNLFNNPRVSICFSRSDGVSAEFGKGSIDAPYSPHLNPRPVFREQDFEAFPRARPFDSPPRDVYMPSPHFGSKRLSRDPDDVCFSRDNYSRYGPGIEPDPRSNFEPFRMRGLGSERRMSEDPYEQHRRSPSFRGDAPWHNIPFERSQGAIPLEDSWNTRDDSYPFSKKLRTGEAPDPELPEYPFSEFDRGKVGSGYPRRPFYGMPEDDTHPGAYQLAPMHGRNHIEPLRNPTPLVDRQMPWHSQDSFSRQVEVERSTPEHHEPLLKEEWKWDGTIAKGGTPICRARCFPVGKVLNFMLPEFLNCTARTSLEMLAKHYYQAASSWVVFFVPENDADMAAYNEFMTYLGDKQRAAVCKLGERSSLFLVPPSDFSEQVLRVPGKVSISGVILKFESDPEVTSPNRKPETFEKGPLSLASHLNHDVRSREDLDALRRPNQPDIRPHPQVSDYIGSSPGSYTPANANLVPPYKFGNAPYLGSELAQQRPPADSHREIAQDKQQQHPDMLPSRWSDNINNPNPGSGNFNSLAQSAISHRSTDRMPEAYSFSTQGVPKASTSGYAPVAGETSNMSFSHMQPVQQQVVRPQQPPSLPVSLPPEQLAQLATLLAHQNQGKEHVDNLSKQSRFIQNPHGHASMMPHSSSSIPVQNTLPHVLPSAPQLQVHAPPNQGSVTPNPSIMFTSNAPMPSHNPLPLPTNPSGNPAHSSMPLRSFVPPLPEGPPPLRQHTSSAPQPQVQPAPPSGQQTSQQLSAQEDHNGDPQKRLQATLQLAATLLQQIQQQSKPGGQN</sequence>
<dbReference type="Proteomes" id="UP000032180">
    <property type="component" value="Chromosome 9"/>
</dbReference>
<comment type="subcellular location">
    <subcellularLocation>
        <location evidence="1">Nucleus</location>
    </subcellularLocation>
</comment>
<dbReference type="FunFam" id="3.30.70.330:FF:000744">
    <property type="entry name" value="RNA recognition motif (RRM)-containing protein"/>
    <property type="match status" value="1"/>
</dbReference>
<dbReference type="Pfam" id="PF07744">
    <property type="entry name" value="SPOC"/>
    <property type="match status" value="1"/>
</dbReference>
<dbReference type="CDD" id="cd00590">
    <property type="entry name" value="RRM_SF"/>
    <property type="match status" value="2"/>
</dbReference>
<dbReference type="InterPro" id="IPR000504">
    <property type="entry name" value="RRM_dom"/>
</dbReference>
<dbReference type="Pfam" id="PF00076">
    <property type="entry name" value="RRM_1"/>
    <property type="match status" value="2"/>
</dbReference>
<dbReference type="FunFam" id="3.30.70.330:FF:000522">
    <property type="entry name" value="RNA recognition motif (RRM)-containing protein"/>
    <property type="match status" value="1"/>
</dbReference>
<feature type="compositionally biased region" description="Basic and acidic residues" evidence="5">
    <location>
        <begin position="652"/>
        <end position="666"/>
    </location>
</feature>
<dbReference type="Gramene" id="LPERR09G03190.1">
    <property type="protein sequence ID" value="LPERR09G03190.1"/>
    <property type="gene ID" value="LPERR09G03190"/>
</dbReference>
<evidence type="ECO:0000256" key="1">
    <source>
        <dbReference type="ARBA" id="ARBA00004123"/>
    </source>
</evidence>
<dbReference type="GO" id="GO:0003723">
    <property type="term" value="F:RNA binding"/>
    <property type="evidence" value="ECO:0007669"/>
    <property type="project" value="UniProtKB-UniRule"/>
</dbReference>
<reference evidence="7" key="3">
    <citation type="submission" date="2015-04" db="UniProtKB">
        <authorList>
            <consortium name="EnsemblPlants"/>
        </authorList>
    </citation>
    <scope>IDENTIFICATION</scope>
</reference>
<dbReference type="SUPFAM" id="SSF54928">
    <property type="entry name" value="RNA-binding domain, RBD"/>
    <property type="match status" value="2"/>
</dbReference>
<dbReference type="InterPro" id="IPR012677">
    <property type="entry name" value="Nucleotide-bd_a/b_plait_sf"/>
</dbReference>
<feature type="compositionally biased region" description="Basic and acidic residues" evidence="5">
    <location>
        <begin position="162"/>
        <end position="171"/>
    </location>
</feature>
<organism evidence="7 8">
    <name type="scientific">Leersia perrieri</name>
    <dbReference type="NCBI Taxonomy" id="77586"/>
    <lineage>
        <taxon>Eukaryota</taxon>
        <taxon>Viridiplantae</taxon>
        <taxon>Streptophyta</taxon>
        <taxon>Embryophyta</taxon>
        <taxon>Tracheophyta</taxon>
        <taxon>Spermatophyta</taxon>
        <taxon>Magnoliopsida</taxon>
        <taxon>Liliopsida</taxon>
        <taxon>Poales</taxon>
        <taxon>Poaceae</taxon>
        <taxon>BOP clade</taxon>
        <taxon>Oryzoideae</taxon>
        <taxon>Oryzeae</taxon>
        <taxon>Oryzinae</taxon>
        <taxon>Leersia</taxon>
    </lineage>
</organism>
<reference evidence="8" key="2">
    <citation type="submission" date="2013-12" db="EMBL/GenBank/DDBJ databases">
        <authorList>
            <person name="Yu Y."/>
            <person name="Lee S."/>
            <person name="de Baynast K."/>
            <person name="Wissotski M."/>
            <person name="Liu L."/>
            <person name="Talag J."/>
            <person name="Goicoechea J."/>
            <person name="Angelova A."/>
            <person name="Jetty R."/>
            <person name="Kudrna D."/>
            <person name="Golser W."/>
            <person name="Rivera L."/>
            <person name="Zhang J."/>
            <person name="Wing R."/>
        </authorList>
    </citation>
    <scope>NUCLEOTIDE SEQUENCE</scope>
</reference>
<feature type="region of interest" description="Disordered" evidence="5">
    <location>
        <begin position="890"/>
        <end position="994"/>
    </location>
</feature>
<dbReference type="PANTHER" id="PTHR23189">
    <property type="entry name" value="RNA RECOGNITION MOTIF-CONTAINING"/>
    <property type="match status" value="1"/>
</dbReference>